<dbReference type="OrthoDB" id="4485682at2759"/>
<dbReference type="PANTHER" id="PTHR37535">
    <property type="entry name" value="FLUG DOMAIN PROTEIN"/>
    <property type="match status" value="1"/>
</dbReference>
<dbReference type="PANTHER" id="PTHR37535:SF3">
    <property type="entry name" value="FLUG DOMAIN-CONTAINING PROTEIN"/>
    <property type="match status" value="1"/>
</dbReference>
<dbReference type="Pfam" id="PF11917">
    <property type="entry name" value="DUF3435"/>
    <property type="match status" value="1"/>
</dbReference>
<comment type="caution">
    <text evidence="2">The sequence shown here is derived from an EMBL/GenBank/DDBJ whole genome shotgun (WGS) entry which is preliminary data.</text>
</comment>
<evidence type="ECO:0008006" key="4">
    <source>
        <dbReference type="Google" id="ProtNLM"/>
    </source>
</evidence>
<feature type="compositionally biased region" description="Basic residues" evidence="1">
    <location>
        <begin position="1"/>
        <end position="17"/>
    </location>
</feature>
<feature type="compositionally biased region" description="Polar residues" evidence="1">
    <location>
        <begin position="75"/>
        <end position="84"/>
    </location>
</feature>
<dbReference type="EMBL" id="CABFNQ020000752">
    <property type="protein sequence ID" value="CAH0035047.1"/>
    <property type="molecule type" value="Genomic_DNA"/>
</dbReference>
<sequence>MPKSSKLPRRARQRRNVGRGGIEDVPRHATDCGLPTGRRYANSQVTRSSNSSLGPDSHPDLSDNSLDSDDGCQTRILSTPTENGCPSMPRNPKGPLMGLGDVSFSKDDTGEASDDCSDTESESDLESLVDSGYGSADDDPEKEARFYECFEAECEVEGPIMSVHKENTKKMTEPEEVRWNKYCTIRKRDPLESMKACNASFIKSYLHWRVKHSRIRKASSILTYWNVLSMVYATKAQRYMDGGMLYDIGNWIHAKLAPAFNLEYSKKEKSGLFVQDLDLILYHHWVHDKSVYDHEHLRASMSTILVLAGATATRPDALIGNVLYKHVEFQLFPPLDGQSRPRVGLTLNLEHLKGGEEHKVFGFHEEDNLIHDPVLHLMFHAFADGAFENEITGPEQIYDMTVPEYLDRIRLLWKEEWRERPLFRDFDGLHIALHKALKYRKVRGFLIRLGRELGYKKTLEFYDLRRGSGQKLNEALTPEERNKTMGHTLGDSGTYLRYYMPNFIGADVQSIIFGSSPQTDLMQLMGRLHRHQHTPKALTDRQKLEVTEDPRLTRYVKKRKRALERIKRAGYVSASAAKDTPEGKAYDKYRKKVESVRNVLLRKRLERAVQEFHETIHSKEVDQQLQGIKPTDLAQSDMKHELPERALVASLFSQVAQVQSREGLHQLPFARGARVLAAAHLGKVGGTVPRCKECSMEFSQALRLMLMHRVARPQSSDQRLSHIRQKL</sequence>
<gene>
    <name evidence="2" type="ORF">CRHIZ90672A_00017308</name>
</gene>
<organism evidence="2 3">
    <name type="scientific">Clonostachys rhizophaga</name>
    <dbReference type="NCBI Taxonomy" id="160324"/>
    <lineage>
        <taxon>Eukaryota</taxon>
        <taxon>Fungi</taxon>
        <taxon>Dikarya</taxon>
        <taxon>Ascomycota</taxon>
        <taxon>Pezizomycotina</taxon>
        <taxon>Sordariomycetes</taxon>
        <taxon>Hypocreomycetidae</taxon>
        <taxon>Hypocreales</taxon>
        <taxon>Bionectriaceae</taxon>
        <taxon>Clonostachys</taxon>
    </lineage>
</organism>
<dbReference type="AlphaFoldDB" id="A0A9N9VVP1"/>
<proteinExistence type="predicted"/>
<protein>
    <recommendedName>
        <fullName evidence="4">C2H2 finger domain protein</fullName>
    </recommendedName>
</protein>
<feature type="compositionally biased region" description="Acidic residues" evidence="1">
    <location>
        <begin position="110"/>
        <end position="127"/>
    </location>
</feature>
<keyword evidence="3" id="KW-1185">Reference proteome</keyword>
<feature type="compositionally biased region" description="Polar residues" evidence="1">
    <location>
        <begin position="41"/>
        <end position="54"/>
    </location>
</feature>
<dbReference type="InterPro" id="IPR021842">
    <property type="entry name" value="DUF3435"/>
</dbReference>
<feature type="region of interest" description="Disordered" evidence="1">
    <location>
        <begin position="1"/>
        <end position="139"/>
    </location>
</feature>
<dbReference type="Proteomes" id="UP000696573">
    <property type="component" value="Unassembled WGS sequence"/>
</dbReference>
<accession>A0A9N9VVP1</accession>
<reference evidence="2" key="1">
    <citation type="submission" date="2021-10" db="EMBL/GenBank/DDBJ databases">
        <authorList>
            <person name="Piombo E."/>
        </authorList>
    </citation>
    <scope>NUCLEOTIDE SEQUENCE</scope>
</reference>
<evidence type="ECO:0000256" key="1">
    <source>
        <dbReference type="SAM" id="MobiDB-lite"/>
    </source>
</evidence>
<feature type="compositionally biased region" description="Basic and acidic residues" evidence="1">
    <location>
        <begin position="21"/>
        <end position="30"/>
    </location>
</feature>
<evidence type="ECO:0000313" key="2">
    <source>
        <dbReference type="EMBL" id="CAH0035047.1"/>
    </source>
</evidence>
<name>A0A9N9VVP1_9HYPO</name>
<evidence type="ECO:0000313" key="3">
    <source>
        <dbReference type="Proteomes" id="UP000696573"/>
    </source>
</evidence>